<dbReference type="RefSeq" id="WP_118844299.1">
    <property type="nucleotide sequence ID" value="NZ_CP032090.1"/>
</dbReference>
<proteinExistence type="predicted"/>
<sequence length="312" mass="34343">MSNGMPFTPDTEQTAIAIAYRNRALVADLLAPYSPVNLRTYKWTEYKKGEKFTLTDSKIGRKSSPNQVEFSVDQKTGSVTDYGLSDIIPNDDVTNAPANYNPRTHAAESLTDLVLLQREVRVADMYNKAANFGYNHSLAGAGFKFLDDPELDILPFFLEMLDEPLMRPNAMTLSQKVATKLRTHPKLLKAFNGTSGDQGLVPWSYIKETLELEHVTVGQARLNTAKKGQAVNLQSAWKDSLSFTYHDPLASFNNSRMTFALTARYGARTSGNRDVSAGLNGGVEIMVGEAVQEQIIAKDCGILLTNVLTPAV</sequence>
<evidence type="ECO:0000313" key="1">
    <source>
        <dbReference type="EMBL" id="AXV65271.1"/>
    </source>
</evidence>
<dbReference type="Gene3D" id="3.90.1690.10">
    <property type="entry name" value="phage-related protein like domain"/>
    <property type="match status" value="1"/>
</dbReference>
<gene>
    <name evidence="1" type="ORF">D0907_08310</name>
</gene>
<dbReference type="Proteomes" id="UP000264605">
    <property type="component" value="Chromosome"/>
</dbReference>
<accession>A0AAD0WCR0</accession>
<organism evidence="1 2">
    <name type="scientific">Pseudoalteromonas lipolytica</name>
    <dbReference type="NCBI Taxonomy" id="570156"/>
    <lineage>
        <taxon>Bacteria</taxon>
        <taxon>Pseudomonadati</taxon>
        <taxon>Pseudomonadota</taxon>
        <taxon>Gammaproteobacteria</taxon>
        <taxon>Alteromonadales</taxon>
        <taxon>Pseudoalteromonadaceae</taxon>
        <taxon>Pseudoalteromonas</taxon>
    </lineage>
</organism>
<protein>
    <submittedName>
        <fullName evidence="1">Capsid protein</fullName>
    </submittedName>
</protein>
<dbReference type="AlphaFoldDB" id="A0AAD0WCR0"/>
<dbReference type="InterPro" id="IPR053738">
    <property type="entry name" value="Lambda_capsid_assembly"/>
</dbReference>
<evidence type="ECO:0000313" key="2">
    <source>
        <dbReference type="Proteomes" id="UP000264605"/>
    </source>
</evidence>
<dbReference type="KEGG" id="pdj:D0907_08310"/>
<dbReference type="EMBL" id="CP032090">
    <property type="protein sequence ID" value="AXV65271.1"/>
    <property type="molecule type" value="Genomic_DNA"/>
</dbReference>
<dbReference type="GeneID" id="99505459"/>
<reference evidence="1 2" key="1">
    <citation type="submission" date="2018-08" db="EMBL/GenBank/DDBJ databases">
        <title>Draft genome sequence of Pseudoalteromonas donghaensis HJ51.</title>
        <authorList>
            <person name="Oh J."/>
            <person name="Roh D."/>
        </authorList>
    </citation>
    <scope>NUCLEOTIDE SEQUENCE [LARGE SCALE GENOMIC DNA]</scope>
    <source>
        <strain evidence="1 2">HJ51</strain>
    </source>
</reference>
<name>A0AAD0WCR0_9GAMM</name>